<feature type="transmembrane region" description="Helical" evidence="1">
    <location>
        <begin position="31"/>
        <end position="53"/>
    </location>
</feature>
<evidence type="ECO:0000256" key="1">
    <source>
        <dbReference type="SAM" id="Phobius"/>
    </source>
</evidence>
<evidence type="ECO:0000313" key="2">
    <source>
        <dbReference type="EMBL" id="PAE09492.1"/>
    </source>
</evidence>
<reference evidence="2 3" key="1">
    <citation type="submission" date="2017-07" db="EMBL/GenBank/DDBJ databases">
        <title>Isolation and whole genome analysis of endospore-forming bacteria from heroin.</title>
        <authorList>
            <person name="Kalinowski J."/>
            <person name="Ahrens B."/>
            <person name="Al-Dilaimi A."/>
            <person name="Winkler A."/>
            <person name="Wibberg D."/>
            <person name="Schleenbecker U."/>
            <person name="Ruckert C."/>
            <person name="Wolfel R."/>
            <person name="Grass G."/>
        </authorList>
    </citation>
    <scope>NUCLEOTIDE SEQUENCE [LARGE SCALE GENOMIC DNA]</scope>
    <source>
        <strain evidence="2 3">7509</strain>
    </source>
</reference>
<comment type="caution">
    <text evidence="2">The sequence shown here is derived from an EMBL/GenBank/DDBJ whole genome shotgun (WGS) entry which is preliminary data.</text>
</comment>
<dbReference type="EMBL" id="NPBH01000003">
    <property type="protein sequence ID" value="PAE09492.1"/>
    <property type="molecule type" value="Genomic_DNA"/>
</dbReference>
<dbReference type="AlphaFoldDB" id="A0A268HHZ4"/>
<name>A0A268HHZ4_9BACI</name>
<feature type="transmembrane region" description="Helical" evidence="1">
    <location>
        <begin position="65"/>
        <end position="83"/>
    </location>
</feature>
<keyword evidence="1" id="KW-0812">Transmembrane</keyword>
<proteinExistence type="predicted"/>
<gene>
    <name evidence="2" type="ORF">CHI12_00615</name>
</gene>
<protein>
    <recommendedName>
        <fullName evidence="4">DUF3592 domain-containing protein</fullName>
    </recommendedName>
</protein>
<evidence type="ECO:0000313" key="3">
    <source>
        <dbReference type="Proteomes" id="UP000216475"/>
    </source>
</evidence>
<sequence>MFGKIGMMIGILLFYFLSAILCLFRGKIYLFLYSTIFIPYFVLLPITCLGVWTSIKTSLKQQWKQLIICVAVTLGAIISFCFTSTDILDIRHYTNDTFEETRGKIAYVTDGEDYGRIGQTIAVVTKDGIEEYESFQYRYDADIAEQTVQITYLPKTGYILSLIILE</sequence>
<dbReference type="Proteomes" id="UP000216475">
    <property type="component" value="Unassembled WGS sequence"/>
</dbReference>
<organism evidence="2 3">
    <name type="scientific">Terribacillus saccharophilus</name>
    <dbReference type="NCBI Taxonomy" id="361277"/>
    <lineage>
        <taxon>Bacteria</taxon>
        <taxon>Bacillati</taxon>
        <taxon>Bacillota</taxon>
        <taxon>Bacilli</taxon>
        <taxon>Bacillales</taxon>
        <taxon>Bacillaceae</taxon>
        <taxon>Terribacillus</taxon>
    </lineage>
</organism>
<evidence type="ECO:0008006" key="4">
    <source>
        <dbReference type="Google" id="ProtNLM"/>
    </source>
</evidence>
<keyword evidence="1" id="KW-1133">Transmembrane helix</keyword>
<feature type="transmembrane region" description="Helical" evidence="1">
    <location>
        <begin position="6"/>
        <end position="24"/>
    </location>
</feature>
<accession>A0A268HHZ4</accession>
<keyword evidence="1" id="KW-0472">Membrane</keyword>
<dbReference type="RefSeq" id="WP_095268290.1">
    <property type="nucleotide sequence ID" value="NZ_NPBH01000003.1"/>
</dbReference>